<sequence length="505" mass="54286">MSSESSRRSSKGSSLYLFGGALLSLVTLILCVSSYSYSAPLSELAAQDHVLLSRGQEPHELSKRTVTASYAQTRMLGNIGGALGGSANQVPGAQTGAVIASPSTASPDYYFSWIRDAALTMKVAINFSNLNRTLVENWAAAEKVHQKNAGSSSYTQGEPKFNPDGSLFTGPWGRPQNDGPALRASAFMAYANRIGLSDPFVTNTLYKSDLNAGSLIKTDLEYVAHHWQDSSFDLWEEVQGTHFFTLMAQWRSMVDGAAFATKMNDPGASSYYSQQATAIANKLQSFWDSGAGRVQAYQGVGGRSGIDCSVLLGSLRGWNSKDIASGVDNTKFGPASDKILATHKQYVDAFRNLYAINKNAAAPSAVGTGRYPEDVYNGVGTSQGNPWFLCTNAASELLYTSLDIYQSQGKLDVTTISQPFFRQFSSSISTGSYPSSSTQYVSLTKGMKAMADGFVDIVNTHAWPNGSIAEEFDRNTGYNTGARDLTWSYAAFLTSNYAAAGNPIV</sequence>
<evidence type="ECO:0000313" key="1">
    <source>
        <dbReference type="EMBL" id="PWN47924.1"/>
    </source>
</evidence>
<accession>A0ACD0NQ45</accession>
<protein>
    <submittedName>
        <fullName evidence="1">Uncharacterized protein</fullName>
    </submittedName>
</protein>
<evidence type="ECO:0000313" key="2">
    <source>
        <dbReference type="Proteomes" id="UP000245626"/>
    </source>
</evidence>
<gene>
    <name evidence="1" type="ORF">IE53DRAFT_320361</name>
</gene>
<reference evidence="1 2" key="1">
    <citation type="journal article" date="2018" name="Mol. Biol. Evol.">
        <title>Broad Genomic Sampling Reveals a Smut Pathogenic Ancestry of the Fungal Clade Ustilaginomycotina.</title>
        <authorList>
            <person name="Kijpornyongpan T."/>
            <person name="Mondo S.J."/>
            <person name="Barry K."/>
            <person name="Sandor L."/>
            <person name="Lee J."/>
            <person name="Lipzen A."/>
            <person name="Pangilinan J."/>
            <person name="LaButti K."/>
            <person name="Hainaut M."/>
            <person name="Henrissat B."/>
            <person name="Grigoriev I.V."/>
            <person name="Spatafora J.W."/>
            <person name="Aime M.C."/>
        </authorList>
    </citation>
    <scope>NUCLEOTIDE SEQUENCE [LARGE SCALE GENOMIC DNA]</scope>
    <source>
        <strain evidence="1 2">SA 807</strain>
    </source>
</reference>
<dbReference type="Proteomes" id="UP000245626">
    <property type="component" value="Unassembled WGS sequence"/>
</dbReference>
<proteinExistence type="predicted"/>
<keyword evidence="2" id="KW-1185">Reference proteome</keyword>
<organism evidence="1 2">
    <name type="scientific">Violaceomyces palustris</name>
    <dbReference type="NCBI Taxonomy" id="1673888"/>
    <lineage>
        <taxon>Eukaryota</taxon>
        <taxon>Fungi</taxon>
        <taxon>Dikarya</taxon>
        <taxon>Basidiomycota</taxon>
        <taxon>Ustilaginomycotina</taxon>
        <taxon>Ustilaginomycetes</taxon>
        <taxon>Violaceomycetales</taxon>
        <taxon>Violaceomycetaceae</taxon>
        <taxon>Violaceomyces</taxon>
    </lineage>
</organism>
<dbReference type="EMBL" id="KZ820306">
    <property type="protein sequence ID" value="PWN47924.1"/>
    <property type="molecule type" value="Genomic_DNA"/>
</dbReference>
<name>A0ACD0NQ45_9BASI</name>